<dbReference type="Proteomes" id="UP000019132">
    <property type="component" value="Unassembled WGS sequence"/>
</dbReference>
<protein>
    <submittedName>
        <fullName evidence="1">Uncharacterized protein</fullName>
    </submittedName>
</protein>
<evidence type="ECO:0000313" key="1">
    <source>
        <dbReference type="EnsemblProtists" id="PYU1_T014361"/>
    </source>
</evidence>
<organism evidence="1 2">
    <name type="scientific">Globisporangium ultimum (strain ATCC 200006 / CBS 805.95 / DAOM BR144)</name>
    <name type="common">Pythium ultimum</name>
    <dbReference type="NCBI Taxonomy" id="431595"/>
    <lineage>
        <taxon>Eukaryota</taxon>
        <taxon>Sar</taxon>
        <taxon>Stramenopiles</taxon>
        <taxon>Oomycota</taxon>
        <taxon>Peronosporomycetes</taxon>
        <taxon>Pythiales</taxon>
        <taxon>Pythiaceae</taxon>
        <taxon>Globisporangium</taxon>
    </lineage>
</organism>
<accession>K3XAW2</accession>
<keyword evidence="2" id="KW-1185">Reference proteome</keyword>
<sequence>MSKSHAVTLHSLSQRPFCRNVSQHPGEHKGISHAKYAFCTPVWLTKSSGCTCEPRKTSSLKYRNESLSPGMLSRLHSMAGELNTGRWDLFSKMSACLTMLILGDSMLSHDGIWPSVTT</sequence>
<dbReference type="InParanoid" id="K3XAW2"/>
<dbReference type="AlphaFoldDB" id="K3XAW2"/>
<dbReference type="EnsemblProtists" id="PYU1_T014361">
    <property type="protein sequence ID" value="PYU1_T014361"/>
    <property type="gene ID" value="PYU1_G014331"/>
</dbReference>
<dbReference type="EMBL" id="GL376565">
    <property type="status" value="NOT_ANNOTATED_CDS"/>
    <property type="molecule type" value="Genomic_DNA"/>
</dbReference>
<evidence type="ECO:0000313" key="2">
    <source>
        <dbReference type="Proteomes" id="UP000019132"/>
    </source>
</evidence>
<reference evidence="2" key="1">
    <citation type="journal article" date="2010" name="Genome Biol.">
        <title>Genome sequence of the necrotrophic plant pathogen Pythium ultimum reveals original pathogenicity mechanisms and effector repertoire.</title>
        <authorList>
            <person name="Levesque C.A."/>
            <person name="Brouwer H."/>
            <person name="Cano L."/>
            <person name="Hamilton J.P."/>
            <person name="Holt C."/>
            <person name="Huitema E."/>
            <person name="Raffaele S."/>
            <person name="Robideau G.P."/>
            <person name="Thines M."/>
            <person name="Win J."/>
            <person name="Zerillo M.M."/>
            <person name="Beakes G.W."/>
            <person name="Boore J.L."/>
            <person name="Busam D."/>
            <person name="Dumas B."/>
            <person name="Ferriera S."/>
            <person name="Fuerstenberg S.I."/>
            <person name="Gachon C.M."/>
            <person name="Gaulin E."/>
            <person name="Govers F."/>
            <person name="Grenville-Briggs L."/>
            <person name="Horner N."/>
            <person name="Hostetler J."/>
            <person name="Jiang R.H."/>
            <person name="Johnson J."/>
            <person name="Krajaejun T."/>
            <person name="Lin H."/>
            <person name="Meijer H.J."/>
            <person name="Moore B."/>
            <person name="Morris P."/>
            <person name="Phuntmart V."/>
            <person name="Puiu D."/>
            <person name="Shetty J."/>
            <person name="Stajich J.E."/>
            <person name="Tripathy S."/>
            <person name="Wawra S."/>
            <person name="van West P."/>
            <person name="Whitty B.R."/>
            <person name="Coutinho P.M."/>
            <person name="Henrissat B."/>
            <person name="Martin F."/>
            <person name="Thomas P.D."/>
            <person name="Tyler B.M."/>
            <person name="De Vries R.P."/>
            <person name="Kamoun S."/>
            <person name="Yandell M."/>
            <person name="Tisserat N."/>
            <person name="Buell C.R."/>
        </authorList>
    </citation>
    <scope>NUCLEOTIDE SEQUENCE</scope>
    <source>
        <strain evidence="2">DAOM:BR144</strain>
    </source>
</reference>
<dbReference type="VEuPathDB" id="FungiDB:PYU1_G014331"/>
<name>K3XAW2_GLOUD</name>
<reference evidence="1" key="3">
    <citation type="submission" date="2015-02" db="UniProtKB">
        <authorList>
            <consortium name="EnsemblProtists"/>
        </authorList>
    </citation>
    <scope>IDENTIFICATION</scope>
    <source>
        <strain evidence="1">DAOM BR144</strain>
    </source>
</reference>
<dbReference type="eggNOG" id="ENOG502T3ST">
    <property type="taxonomic scope" value="Eukaryota"/>
</dbReference>
<reference evidence="2" key="2">
    <citation type="submission" date="2010-04" db="EMBL/GenBank/DDBJ databases">
        <authorList>
            <person name="Buell R."/>
            <person name="Hamilton J."/>
            <person name="Hostetler J."/>
        </authorList>
    </citation>
    <scope>NUCLEOTIDE SEQUENCE [LARGE SCALE GENOMIC DNA]</scope>
    <source>
        <strain evidence="2">DAOM:BR144</strain>
    </source>
</reference>
<proteinExistence type="predicted"/>
<dbReference type="HOGENOM" id="CLU_2077782_0_0_1"/>